<dbReference type="PANTHER" id="PTHR11079">
    <property type="entry name" value="CYTOSINE DEAMINASE FAMILY MEMBER"/>
    <property type="match status" value="1"/>
</dbReference>
<dbReference type="InterPro" id="IPR016193">
    <property type="entry name" value="Cytidine_deaminase-like"/>
</dbReference>
<name>A0AAD5TU49_9FUNG</name>
<dbReference type="AlphaFoldDB" id="A0AAD5TU49"/>
<dbReference type="GO" id="GO:0006139">
    <property type="term" value="P:nucleobase-containing compound metabolic process"/>
    <property type="evidence" value="ECO:0007669"/>
    <property type="project" value="UniProtKB-ARBA"/>
</dbReference>
<organism evidence="2 3">
    <name type="scientific">Geranomyces variabilis</name>
    <dbReference type="NCBI Taxonomy" id="109894"/>
    <lineage>
        <taxon>Eukaryota</taxon>
        <taxon>Fungi</taxon>
        <taxon>Fungi incertae sedis</taxon>
        <taxon>Chytridiomycota</taxon>
        <taxon>Chytridiomycota incertae sedis</taxon>
        <taxon>Chytridiomycetes</taxon>
        <taxon>Spizellomycetales</taxon>
        <taxon>Powellomycetaceae</taxon>
        <taxon>Geranomyces</taxon>
    </lineage>
</organism>
<proteinExistence type="predicted"/>
<reference evidence="2" key="1">
    <citation type="submission" date="2020-05" db="EMBL/GenBank/DDBJ databases">
        <title>Phylogenomic resolution of chytrid fungi.</title>
        <authorList>
            <person name="Stajich J.E."/>
            <person name="Amses K."/>
            <person name="Simmons R."/>
            <person name="Seto K."/>
            <person name="Myers J."/>
            <person name="Bonds A."/>
            <person name="Quandt C.A."/>
            <person name="Barry K."/>
            <person name="Liu P."/>
            <person name="Grigoriev I."/>
            <person name="Longcore J.E."/>
            <person name="James T.Y."/>
        </authorList>
    </citation>
    <scope>NUCLEOTIDE SEQUENCE</scope>
    <source>
        <strain evidence="2">JEL0379</strain>
    </source>
</reference>
<evidence type="ECO:0000313" key="2">
    <source>
        <dbReference type="EMBL" id="KAJ3182759.1"/>
    </source>
</evidence>
<dbReference type="PANTHER" id="PTHR11079:SF162">
    <property type="entry name" value="RIBOFLAVIN BIOSYNTHESIS PROTEIN PYRD, CHLOROPLASTIC"/>
    <property type="match status" value="1"/>
</dbReference>
<dbReference type="InterPro" id="IPR002125">
    <property type="entry name" value="CMP_dCMP_dom"/>
</dbReference>
<evidence type="ECO:0000259" key="1">
    <source>
        <dbReference type="PROSITE" id="PS51747"/>
    </source>
</evidence>
<protein>
    <recommendedName>
        <fullName evidence="1">CMP/dCMP-type deaminase domain-containing protein</fullName>
    </recommendedName>
</protein>
<dbReference type="PROSITE" id="PS51747">
    <property type="entry name" value="CYT_DCMP_DEAMINASES_2"/>
    <property type="match status" value="1"/>
</dbReference>
<dbReference type="Proteomes" id="UP001212152">
    <property type="component" value="Unassembled WGS sequence"/>
</dbReference>
<feature type="domain" description="CMP/dCMP-type deaminase" evidence="1">
    <location>
        <begin position="15"/>
        <end position="146"/>
    </location>
</feature>
<sequence>MATATGEPHEGPTAADDRTHMLTAISLAKSCIPVTTAYNVGAVLLAPSSSTVLSTGFSRELPGNTHAEECALLKLSSNDTLHLARGATMYTTMEPCGERLSGKRTCAERLIEAGVARVVVGVREPSHFIAECQGTVMLRAAGIIVDYLNGLEEQCQTLNEHI</sequence>
<dbReference type="GO" id="GO:0008835">
    <property type="term" value="F:diaminohydroxyphosphoribosylaminopyrimidine deaminase activity"/>
    <property type="evidence" value="ECO:0007669"/>
    <property type="project" value="TreeGrafter"/>
</dbReference>
<keyword evidence="3" id="KW-1185">Reference proteome</keyword>
<dbReference type="Gene3D" id="3.40.140.10">
    <property type="entry name" value="Cytidine Deaminase, domain 2"/>
    <property type="match status" value="1"/>
</dbReference>
<dbReference type="Pfam" id="PF18785">
    <property type="entry name" value="Inv-AAD"/>
    <property type="match status" value="1"/>
</dbReference>
<dbReference type="SUPFAM" id="SSF53927">
    <property type="entry name" value="Cytidine deaminase-like"/>
    <property type="match status" value="1"/>
</dbReference>
<evidence type="ECO:0000313" key="3">
    <source>
        <dbReference type="Proteomes" id="UP001212152"/>
    </source>
</evidence>
<gene>
    <name evidence="2" type="ORF">HDU87_008098</name>
</gene>
<accession>A0AAD5TU49</accession>
<dbReference type="EMBL" id="JADGJQ010000008">
    <property type="protein sequence ID" value="KAJ3182759.1"/>
    <property type="molecule type" value="Genomic_DNA"/>
</dbReference>
<comment type="caution">
    <text evidence="2">The sequence shown here is derived from an EMBL/GenBank/DDBJ whole genome shotgun (WGS) entry which is preliminary data.</text>
</comment>